<dbReference type="Pfam" id="PF18758">
    <property type="entry name" value="KDZ"/>
    <property type="match status" value="1"/>
</dbReference>
<dbReference type="EMBL" id="JBAHYK010001428">
    <property type="protein sequence ID" value="KAL0568042.1"/>
    <property type="molecule type" value="Genomic_DNA"/>
</dbReference>
<evidence type="ECO:0000256" key="1">
    <source>
        <dbReference type="SAM" id="MobiDB-lite"/>
    </source>
</evidence>
<name>A0ABR3EYN5_9AGAR</name>
<organism evidence="3 4">
    <name type="scientific">Marasmius crinis-equi</name>
    <dbReference type="NCBI Taxonomy" id="585013"/>
    <lineage>
        <taxon>Eukaryota</taxon>
        <taxon>Fungi</taxon>
        <taxon>Dikarya</taxon>
        <taxon>Basidiomycota</taxon>
        <taxon>Agaricomycotina</taxon>
        <taxon>Agaricomycetes</taxon>
        <taxon>Agaricomycetidae</taxon>
        <taxon>Agaricales</taxon>
        <taxon>Marasmiineae</taxon>
        <taxon>Marasmiaceae</taxon>
        <taxon>Marasmius</taxon>
    </lineage>
</organism>
<gene>
    <name evidence="3" type="ORF">V5O48_013943</name>
</gene>
<feature type="region of interest" description="Disordered" evidence="1">
    <location>
        <begin position="56"/>
        <end position="75"/>
    </location>
</feature>
<dbReference type="Proteomes" id="UP001465976">
    <property type="component" value="Unassembled WGS sequence"/>
</dbReference>
<evidence type="ECO:0000313" key="4">
    <source>
        <dbReference type="Proteomes" id="UP001465976"/>
    </source>
</evidence>
<evidence type="ECO:0000313" key="3">
    <source>
        <dbReference type="EMBL" id="KAL0568042.1"/>
    </source>
</evidence>
<feature type="domain" description="CxC2-like cysteine cluster KDZ transposase-associated" evidence="2">
    <location>
        <begin position="221"/>
        <end position="329"/>
    </location>
</feature>
<dbReference type="PANTHER" id="PTHR33096:SF1">
    <property type="entry name" value="CXC1-LIKE CYSTEINE CLUSTER ASSOCIATED WITH KDZ TRANSPOSASES DOMAIN-CONTAINING PROTEIN"/>
    <property type="match status" value="1"/>
</dbReference>
<evidence type="ECO:0000259" key="2">
    <source>
        <dbReference type="Pfam" id="PF18803"/>
    </source>
</evidence>
<accession>A0ABR3EYN5</accession>
<keyword evidence="4" id="KW-1185">Reference proteome</keyword>
<dbReference type="PANTHER" id="PTHR33096">
    <property type="entry name" value="CXC2 DOMAIN-CONTAINING PROTEIN"/>
    <property type="match status" value="1"/>
</dbReference>
<protein>
    <recommendedName>
        <fullName evidence="2">CxC2-like cysteine cluster KDZ transposase-associated domain-containing protein</fullName>
    </recommendedName>
</protein>
<dbReference type="InterPro" id="IPR040521">
    <property type="entry name" value="KDZ"/>
</dbReference>
<sequence>MTSQRQKKRKADSDEGFLRFHFNDNVASSTSTTSSSSSVTLAQLSRDGCRIQEEYIPFTAPPSSTTKNASTSKDLSTSSVSHSLEANWELGPHLVPGFGILGLDGDMVDGTHWLDNVFGSVEPISVEAPPKPRRYTSSDNPFVDLKLHVSTFLQEMMDMEGQGGPDGKCHECKETEDVNYRCHSCFRRCLLCRNCMVNSHWERPLDRVEMWNGTFFQSQTLKSLGVYIQLGHPPGRPCGSPHKARDRFIVVDLDFIQEVDVQFCMCQPRAVVGEYFQQLLQHSFFPATVAEPHTAFTFRCLENFHTLTLGGKMTMYDFYSAIESRTDGSGLLGSRDRYDKFVHIVRLWRYLKMLKRAGVWVDRSRDLSSISPGELAVRCPACPRPSFNLPSNWEAIVLEDPQKAYLYYKFISVDTCFRLKRRAVSSEQKDPGLFTGGAYFMEQKEYQQLMDAMKTRPPQEEEGHCLGSGLAAIAQANTRFSKGNSQTGCILCICARHEIVEPNGTVDMNKGKHLYTL</sequence>
<comment type="caution">
    <text evidence="3">The sequence shown here is derived from an EMBL/GenBank/DDBJ whole genome shotgun (WGS) entry which is preliminary data.</text>
</comment>
<dbReference type="InterPro" id="IPR041457">
    <property type="entry name" value="CxC2_KDZ-assoc"/>
</dbReference>
<reference evidence="3 4" key="1">
    <citation type="submission" date="2024-02" db="EMBL/GenBank/DDBJ databases">
        <title>A draft genome for the cacao thread blight pathogen Marasmius crinis-equi.</title>
        <authorList>
            <person name="Cohen S.P."/>
            <person name="Baruah I.K."/>
            <person name="Amoako-Attah I."/>
            <person name="Bukari Y."/>
            <person name="Meinhardt L.W."/>
            <person name="Bailey B.A."/>
        </authorList>
    </citation>
    <scope>NUCLEOTIDE SEQUENCE [LARGE SCALE GENOMIC DNA]</scope>
    <source>
        <strain evidence="3 4">GH-76</strain>
    </source>
</reference>
<dbReference type="Pfam" id="PF18803">
    <property type="entry name" value="CxC2"/>
    <property type="match status" value="1"/>
</dbReference>
<proteinExistence type="predicted"/>